<feature type="compositionally biased region" description="Basic and acidic residues" evidence="1">
    <location>
        <begin position="277"/>
        <end position="294"/>
    </location>
</feature>
<keyword evidence="3" id="KW-1185">Reference proteome</keyword>
<feature type="compositionally biased region" description="Basic and acidic residues" evidence="1">
    <location>
        <begin position="357"/>
        <end position="371"/>
    </location>
</feature>
<feature type="compositionally biased region" description="Basic residues" evidence="1">
    <location>
        <begin position="1"/>
        <end position="15"/>
    </location>
</feature>
<dbReference type="Proteomes" id="UP000267096">
    <property type="component" value="Unassembled WGS sequence"/>
</dbReference>
<feature type="compositionally biased region" description="Basic and acidic residues" evidence="1">
    <location>
        <begin position="131"/>
        <end position="168"/>
    </location>
</feature>
<feature type="compositionally biased region" description="Basic and acidic residues" evidence="1">
    <location>
        <begin position="745"/>
        <end position="769"/>
    </location>
</feature>
<feature type="compositionally biased region" description="Basic and acidic residues" evidence="1">
    <location>
        <begin position="304"/>
        <end position="343"/>
    </location>
</feature>
<feature type="region of interest" description="Disordered" evidence="1">
    <location>
        <begin position="273"/>
        <end position="501"/>
    </location>
</feature>
<feature type="compositionally biased region" description="Basic and acidic residues" evidence="1">
    <location>
        <begin position="592"/>
        <end position="605"/>
    </location>
</feature>
<reference evidence="2 3" key="2">
    <citation type="submission" date="2018-11" db="EMBL/GenBank/DDBJ databases">
        <authorList>
            <consortium name="Pathogen Informatics"/>
        </authorList>
    </citation>
    <scope>NUCLEOTIDE SEQUENCE [LARGE SCALE GENOMIC DNA]</scope>
</reference>
<evidence type="ECO:0000313" key="2">
    <source>
        <dbReference type="EMBL" id="VDK44595.1"/>
    </source>
</evidence>
<dbReference type="OrthoDB" id="5869017at2759"/>
<evidence type="ECO:0000313" key="4">
    <source>
        <dbReference type="WBParaSite" id="ASIM_0001174601-mRNA-1"/>
    </source>
</evidence>
<accession>A0A0M3JUA2</accession>
<dbReference type="EMBL" id="UYRR01031050">
    <property type="protein sequence ID" value="VDK44595.1"/>
    <property type="molecule type" value="Genomic_DNA"/>
</dbReference>
<feature type="compositionally biased region" description="Acidic residues" evidence="1">
    <location>
        <begin position="479"/>
        <end position="489"/>
    </location>
</feature>
<evidence type="ECO:0000313" key="3">
    <source>
        <dbReference type="Proteomes" id="UP000267096"/>
    </source>
</evidence>
<feature type="region of interest" description="Disordered" evidence="1">
    <location>
        <begin position="39"/>
        <end position="242"/>
    </location>
</feature>
<dbReference type="AlphaFoldDB" id="A0A0M3JUA2"/>
<feature type="region of interest" description="Disordered" evidence="1">
    <location>
        <begin position="559"/>
        <end position="613"/>
    </location>
</feature>
<name>A0A0M3JUA2_ANISI</name>
<feature type="region of interest" description="Disordered" evidence="1">
    <location>
        <begin position="625"/>
        <end position="891"/>
    </location>
</feature>
<feature type="compositionally biased region" description="Basic and acidic residues" evidence="1">
    <location>
        <begin position="627"/>
        <end position="668"/>
    </location>
</feature>
<feature type="compositionally biased region" description="Basic and acidic residues" evidence="1">
    <location>
        <begin position="40"/>
        <end position="62"/>
    </location>
</feature>
<feature type="compositionally biased region" description="Basic and acidic residues" evidence="1">
    <location>
        <begin position="850"/>
        <end position="874"/>
    </location>
</feature>
<protein>
    <submittedName>
        <fullName evidence="4">JmjC domain-containing protein</fullName>
    </submittedName>
</protein>
<evidence type="ECO:0000256" key="1">
    <source>
        <dbReference type="SAM" id="MobiDB-lite"/>
    </source>
</evidence>
<organism evidence="4">
    <name type="scientific">Anisakis simplex</name>
    <name type="common">Herring worm</name>
    <dbReference type="NCBI Taxonomy" id="6269"/>
    <lineage>
        <taxon>Eukaryota</taxon>
        <taxon>Metazoa</taxon>
        <taxon>Ecdysozoa</taxon>
        <taxon>Nematoda</taxon>
        <taxon>Chromadorea</taxon>
        <taxon>Rhabditida</taxon>
        <taxon>Spirurina</taxon>
        <taxon>Ascaridomorpha</taxon>
        <taxon>Ascaridoidea</taxon>
        <taxon>Anisakidae</taxon>
        <taxon>Anisakis</taxon>
        <taxon>Anisakis simplex complex</taxon>
    </lineage>
</organism>
<feature type="compositionally biased region" description="Low complexity" evidence="1">
    <location>
        <begin position="99"/>
        <end position="108"/>
    </location>
</feature>
<reference evidence="4" key="1">
    <citation type="submission" date="2017-02" db="UniProtKB">
        <authorList>
            <consortium name="WormBaseParasite"/>
        </authorList>
    </citation>
    <scope>IDENTIFICATION</scope>
</reference>
<feature type="compositionally biased region" description="Basic residues" evidence="1">
    <location>
        <begin position="344"/>
        <end position="355"/>
    </location>
</feature>
<feature type="compositionally biased region" description="Polar residues" evidence="1">
    <location>
        <begin position="228"/>
        <end position="239"/>
    </location>
</feature>
<feature type="compositionally biased region" description="Basic and acidic residues" evidence="1">
    <location>
        <begin position="109"/>
        <end position="121"/>
    </location>
</feature>
<feature type="compositionally biased region" description="Basic and acidic residues" evidence="1">
    <location>
        <begin position="461"/>
        <end position="473"/>
    </location>
</feature>
<feature type="region of interest" description="Disordered" evidence="1">
    <location>
        <begin position="1"/>
        <end position="24"/>
    </location>
</feature>
<sequence>MRSVKQVKRTHRVRSMKNAAACKRQAYRRRMQAKQNWLRTAEEVAERQRVREQRRHEKELAKQKASTSALPKPKKIKKEKKPVVASVILEPKKYEKQQKQQQQQQQQPPKEKLKTEDEKGKQQQQQQPSKESQKDSKPVTQKEKPKDDKKKKESTKLVDGGERVESKGKKQKGPSPPIISADSGTIAKETDKEKGKKRGKEELREEERQSKKDVPKEDEIKKIHNRPSENANDAIQQSHGAFAATGAETFQKIKHDDLLNEMDVVKEDVNKSLVAPAKHDDDELKHDRDSEVKADKKHHRKHKHDDLLNETDVVKEDVDKPLVTPAKHDDDELEHDRDSEMKADKKHHRKHKVSGGRHSESEKHHAPETHKQLQQPSDETVIEPVPGTDAVTHEVQPDVGNELPKKHKKKRNRKSESEHHLPSPDEVQYVEGDSVELNDAEQIEGGEFTEVISRHHKKKSRSSESDAMHDEKSNTTATEGEEQQQEEEIPNSVKPILPSSDFSGAVEERLVGVVEPAAEQQPSYDVDEQETFVKATEQIKRDDKSEEMTINELESELREQHPNEAIAAEFQHPPVQSAVEPSSDQQSSEFIPRTDDRHLIEETSKIGENSPEVFDSMLSENIKLVRTSHEEQPVAADEGHVKQDEEALPVEEEKIKEQVIDELRKNEPDESTTFTKQTEGEKNKQILPESLGGTLDFDSSNAESSDLIGVGSLSEEAPKPDETETNIFKEPPQAATDEQPPFQVEQHRMKREEKASLKGQKEDREDERGQSTTLMEENSEEVPSVQEKTSARTEGHPELLSSNVEPSDSAWMDFLSDETPMPTEPQSEAEALEDQSQTINERLPLETDESLVKHEEDALSKEPGKVENEPKSDELAAVEEETSDKKFPSEQEALERIEEMPAQGELQTSKIDS</sequence>
<gene>
    <name evidence="2" type="ORF">ASIM_LOCUS11212</name>
</gene>
<proteinExistence type="predicted"/>
<dbReference type="WBParaSite" id="ASIM_0001174601-mRNA-1">
    <property type="protein sequence ID" value="ASIM_0001174601-mRNA-1"/>
    <property type="gene ID" value="ASIM_0001174601"/>
</dbReference>
<feature type="compositionally biased region" description="Polar residues" evidence="1">
    <location>
        <begin position="579"/>
        <end position="589"/>
    </location>
</feature>
<feature type="compositionally biased region" description="Acidic residues" evidence="1">
    <location>
        <begin position="433"/>
        <end position="444"/>
    </location>
</feature>
<feature type="compositionally biased region" description="Basic and acidic residues" evidence="1">
    <location>
        <begin position="414"/>
        <end position="423"/>
    </location>
</feature>
<feature type="compositionally biased region" description="Basic and acidic residues" evidence="1">
    <location>
        <begin position="188"/>
        <end position="222"/>
    </location>
</feature>